<dbReference type="Proteomes" id="UP000262524">
    <property type="component" value="Unassembled WGS sequence"/>
</dbReference>
<comment type="caution">
    <text evidence="1">The sequence shown here is derived from an EMBL/GenBank/DDBJ whole genome shotgun (WGS) entry which is preliminary data.</text>
</comment>
<organism evidence="1 2">
    <name type="scientific">Anaerobutyricum hallii</name>
    <dbReference type="NCBI Taxonomy" id="39488"/>
    <lineage>
        <taxon>Bacteria</taxon>
        <taxon>Bacillati</taxon>
        <taxon>Bacillota</taxon>
        <taxon>Clostridia</taxon>
        <taxon>Lachnospirales</taxon>
        <taxon>Lachnospiraceae</taxon>
        <taxon>Anaerobutyricum</taxon>
    </lineage>
</organism>
<reference evidence="1 2" key="1">
    <citation type="submission" date="2018-08" db="EMBL/GenBank/DDBJ databases">
        <title>A genome reference for cultivated species of the human gut microbiota.</title>
        <authorList>
            <person name="Zou Y."/>
            <person name="Xue W."/>
            <person name="Luo G."/>
        </authorList>
    </citation>
    <scope>NUCLEOTIDE SEQUENCE [LARGE SCALE GENOMIC DNA]</scope>
    <source>
        <strain evidence="1 2">TM10-1AC</strain>
    </source>
</reference>
<evidence type="ECO:0000313" key="1">
    <source>
        <dbReference type="EMBL" id="RGI87689.1"/>
    </source>
</evidence>
<accession>A0A374NMN8</accession>
<gene>
    <name evidence="1" type="ORF">DXD91_07905</name>
</gene>
<proteinExistence type="predicted"/>
<dbReference type="RefSeq" id="WP_117982571.1">
    <property type="nucleotide sequence ID" value="NZ_CAJLIF010000014.1"/>
</dbReference>
<dbReference type="AlphaFoldDB" id="A0A374NMN8"/>
<evidence type="ECO:0000313" key="2">
    <source>
        <dbReference type="Proteomes" id="UP000262524"/>
    </source>
</evidence>
<dbReference type="EMBL" id="QSOE01000042">
    <property type="protein sequence ID" value="RGI87689.1"/>
    <property type="molecule type" value="Genomic_DNA"/>
</dbReference>
<name>A0A374NMN8_9FIRM</name>
<protein>
    <submittedName>
        <fullName evidence="1">Uncharacterized protein</fullName>
    </submittedName>
</protein>
<sequence>MICIILLYKEIYGFCFGNAKGMWIKLLVEQVGDESRNPLSSSEIEIEYGILPLLSNTEFLSALEFLKTETKLIDIWQM</sequence>